<dbReference type="Proteomes" id="UP000177894">
    <property type="component" value="Chromosome"/>
</dbReference>
<dbReference type="RefSeq" id="WP_070963554.1">
    <property type="nucleotide sequence ID" value="NZ_CP017603.1"/>
</dbReference>
<evidence type="ECO:0000313" key="5">
    <source>
        <dbReference type="Proteomes" id="UP000192478"/>
    </source>
</evidence>
<evidence type="ECO:0000313" key="2">
    <source>
        <dbReference type="EMBL" id="AOY74680.1"/>
    </source>
</evidence>
<evidence type="ECO:0000313" key="3">
    <source>
        <dbReference type="EMBL" id="ARE89056.1"/>
    </source>
</evidence>
<dbReference type="SUPFAM" id="SSF69255">
    <property type="entry name" value="gp5 N-terminal domain-like"/>
    <property type="match status" value="1"/>
</dbReference>
<keyword evidence="4" id="KW-1185">Reference proteome</keyword>
<evidence type="ECO:0000313" key="4">
    <source>
        <dbReference type="Proteomes" id="UP000177894"/>
    </source>
</evidence>
<dbReference type="Gene3D" id="2.40.50.230">
    <property type="entry name" value="Gp5 N-terminal domain"/>
    <property type="match status" value="1"/>
</dbReference>
<dbReference type="Proteomes" id="UP000192478">
    <property type="component" value="Chromosome"/>
</dbReference>
<dbReference type="AlphaFoldDB" id="A0AAC9WHK7"/>
<reference evidence="2 4" key="1">
    <citation type="submission" date="2016-10" db="EMBL/GenBank/DDBJ databases">
        <title>Complete Genome Sequence of Acetogen Clostridium formicoaceticum ATCC 27076.</title>
        <authorList>
            <person name="Bao T."/>
            <person name="Cheng C."/>
            <person name="Zhao J."/>
            <person name="Yang S.-T."/>
            <person name="Wang J."/>
            <person name="Wang M."/>
        </authorList>
    </citation>
    <scope>NUCLEOTIDE SEQUENCE [LARGE SCALE GENOMIC DNA]</scope>
    <source>
        <strain evidence="2 4">ATCC 27076</strain>
    </source>
</reference>
<dbReference type="InterPro" id="IPR006531">
    <property type="entry name" value="Gp5/Vgr_OB"/>
</dbReference>
<evidence type="ECO:0000259" key="1">
    <source>
        <dbReference type="Pfam" id="PF04717"/>
    </source>
</evidence>
<proteinExistence type="predicted"/>
<name>A0AAC9WHK7_9CLOT</name>
<sequence>MVIIKDFSILTLINLRIEKKINDHTALYLRGHVKDEDAFKYAKKLDEDIIVYYKRDDSEEIIFHGIIDSITVEKIRDNSYIEMKAYSYSYKEDREERVNMFQNIEMTYQEMVDALDMKDSTIAYIDKQKGNQKINTPMCQYEETNFQFLKRVASRENLPLIVEDVSNQRPYIWLGRKKGKKKAIGSCDFRIENSSISRTCSITTEEKVDIGDWIKIEEEEWYVVGLEVFLNKGILYFKCQLTMYDQYISETFENPKIAGKSMIVEVAHNVDPEKKGRLQVMFDGEKVSSNCFWFPYLTPYGGDQLGISFIPEKGDKVLVYFPTKKEEEAVIIGSLRKNGYDELEFPDVKRIKVDKDKEIIFAKDTIRIEGAKEKVLLELSSDCLKLENQHSLLKLEKDCIELTTKNASIKIQNDVEIKGNKIKLN</sequence>
<dbReference type="KEGG" id="cfm:BJL90_01145"/>
<accession>A0AAC9WHK7</accession>
<dbReference type="EMBL" id="CP017603">
    <property type="protein sequence ID" value="AOY74680.1"/>
    <property type="molecule type" value="Genomic_DNA"/>
</dbReference>
<dbReference type="SUPFAM" id="SSF69279">
    <property type="entry name" value="Phage tail proteins"/>
    <property type="match status" value="1"/>
</dbReference>
<feature type="domain" description="Gp5/Type VI secretion system Vgr protein OB-fold" evidence="1">
    <location>
        <begin position="266"/>
        <end position="335"/>
    </location>
</feature>
<organism evidence="3 5">
    <name type="scientific">Clostridium formicaceticum</name>
    <dbReference type="NCBI Taxonomy" id="1497"/>
    <lineage>
        <taxon>Bacteria</taxon>
        <taxon>Bacillati</taxon>
        <taxon>Bacillota</taxon>
        <taxon>Clostridia</taxon>
        <taxon>Eubacteriales</taxon>
        <taxon>Clostridiaceae</taxon>
        <taxon>Clostridium</taxon>
    </lineage>
</organism>
<dbReference type="Pfam" id="PF04717">
    <property type="entry name" value="Phage_base_V"/>
    <property type="match status" value="1"/>
</dbReference>
<dbReference type="InterPro" id="IPR037026">
    <property type="entry name" value="Vgr_OB-fold_dom_sf"/>
</dbReference>
<protein>
    <recommendedName>
        <fullName evidence="1">Gp5/Type VI secretion system Vgr protein OB-fold domain-containing protein</fullName>
    </recommendedName>
</protein>
<reference evidence="3 5" key="2">
    <citation type="submission" date="2017-03" db="EMBL/GenBank/DDBJ databases">
        <title>Complete sequence of Clostridium formicaceticum DSM 92.</title>
        <authorList>
            <person name="Poehlein A."/>
            <person name="Karl M."/>
            <person name="Bengelsdorf F.R."/>
            <person name="Duerre P."/>
            <person name="Daniel R."/>
        </authorList>
    </citation>
    <scope>NUCLEOTIDE SEQUENCE [LARGE SCALE GENOMIC DNA]</scope>
    <source>
        <strain evidence="3 5">DSM 92</strain>
    </source>
</reference>
<dbReference type="EMBL" id="CP020559">
    <property type="protein sequence ID" value="ARE89056.1"/>
    <property type="molecule type" value="Genomic_DNA"/>
</dbReference>
<gene>
    <name evidence="2" type="ORF">BJL90_01145</name>
    <name evidence="3" type="ORF">CLFO_34620</name>
</gene>